<sequence length="306" mass="33890">MVVAEVAGRHDLSDAAWAVIESLLPVASLGRPARNLRRQVDGIRHRTRAGCPWRDVPDRYGPWSSLYRVFRRYQRDGVWDRVLDALRSLADGGGQICWEVSVDSTIARAHQHAAGARRDPAGQKESPGVEPADHGLGRSRGGWTTKIHAACEQGQKLMGMVVTAGHRGDSPQFGPVLDQIRVKRPGGRGGRPRTRPERVRADKGYASAANRKRLRGRGIAATIPDKKDHRANRLAKGSKGGRPPKVDYEDYKARHAVECMFNRLKRHRAVATRYDKLQLRYEATVKVAALDDWITAVVRAGQALAS</sequence>
<evidence type="ECO:0000259" key="3">
    <source>
        <dbReference type="Pfam" id="PF13340"/>
    </source>
</evidence>
<dbReference type="AlphaFoldDB" id="A0A6M5UP45"/>
<dbReference type="InterPro" id="IPR002559">
    <property type="entry name" value="Transposase_11"/>
</dbReference>
<feature type="domain" description="Transposase IS4-like" evidence="2">
    <location>
        <begin position="100"/>
        <end position="277"/>
    </location>
</feature>
<dbReference type="InterPro" id="IPR025161">
    <property type="entry name" value="IS402-like_dom"/>
</dbReference>
<dbReference type="KEGG" id="cprt:FIC82_020130"/>
<evidence type="ECO:0000259" key="2">
    <source>
        <dbReference type="Pfam" id="PF01609"/>
    </source>
</evidence>
<dbReference type="GO" id="GO:0004803">
    <property type="term" value="F:transposase activity"/>
    <property type="evidence" value="ECO:0007669"/>
    <property type="project" value="InterPro"/>
</dbReference>
<dbReference type="Pfam" id="PF01609">
    <property type="entry name" value="DDE_Tnp_1"/>
    <property type="match status" value="1"/>
</dbReference>
<name>A0A6M5UP45_9MICO</name>
<feature type="compositionally biased region" description="Basic residues" evidence="1">
    <location>
        <begin position="182"/>
        <end position="193"/>
    </location>
</feature>
<reference evidence="5" key="1">
    <citation type="journal article" date="2022" name="Int. J. Syst. Evol. Microbiol.">
        <title>Cellulosimicrobium protaetiae sp. nov., isolated from the gut of the larva of Protaetia brevitarsis seulensis.</title>
        <authorList>
            <person name="Le Han H."/>
            <person name="Nguyen T.T.H."/>
            <person name="Li Z."/>
            <person name="Shin N.R."/>
            <person name="Kim S.G."/>
        </authorList>
    </citation>
    <scope>NUCLEOTIDE SEQUENCE [LARGE SCALE GENOMIC DNA]</scope>
    <source>
        <strain evidence="5">BI34</strain>
    </source>
</reference>
<feature type="region of interest" description="Disordered" evidence="1">
    <location>
        <begin position="111"/>
        <end position="141"/>
    </location>
</feature>
<dbReference type="EMBL" id="CP052758">
    <property type="protein sequence ID" value="QJW38699.1"/>
    <property type="molecule type" value="Genomic_DNA"/>
</dbReference>
<dbReference type="GO" id="GO:0003677">
    <property type="term" value="F:DNA binding"/>
    <property type="evidence" value="ECO:0007669"/>
    <property type="project" value="InterPro"/>
</dbReference>
<dbReference type="PANTHER" id="PTHR30007:SF1">
    <property type="entry name" value="BLR1914 PROTEIN"/>
    <property type="match status" value="1"/>
</dbReference>
<accession>A0A6M5UP45</accession>
<dbReference type="RefSeq" id="WP_168732366.1">
    <property type="nucleotide sequence ID" value="NZ_CP052758.1"/>
</dbReference>
<dbReference type="Pfam" id="PF13340">
    <property type="entry name" value="DUF4096"/>
    <property type="match status" value="1"/>
</dbReference>
<protein>
    <submittedName>
        <fullName evidence="4">IS5 family transposase</fullName>
    </submittedName>
</protein>
<feature type="domain" description="Insertion element IS402-like" evidence="3">
    <location>
        <begin position="12"/>
        <end position="82"/>
    </location>
</feature>
<evidence type="ECO:0000313" key="5">
    <source>
        <dbReference type="Proteomes" id="UP000451354"/>
    </source>
</evidence>
<dbReference type="NCBIfam" id="NF033580">
    <property type="entry name" value="transpos_IS5_3"/>
    <property type="match status" value="1"/>
</dbReference>
<dbReference type="Proteomes" id="UP000451354">
    <property type="component" value="Plasmid pCPRO01"/>
</dbReference>
<evidence type="ECO:0000313" key="4">
    <source>
        <dbReference type="EMBL" id="QJW38699.1"/>
    </source>
</evidence>
<dbReference type="GO" id="GO:0006313">
    <property type="term" value="P:DNA transposition"/>
    <property type="evidence" value="ECO:0007669"/>
    <property type="project" value="InterPro"/>
</dbReference>
<organism evidence="4 5">
    <name type="scientific">Cellulosimicrobium protaetiae</name>
    <dbReference type="NCBI Taxonomy" id="2587808"/>
    <lineage>
        <taxon>Bacteria</taxon>
        <taxon>Bacillati</taxon>
        <taxon>Actinomycetota</taxon>
        <taxon>Actinomycetes</taxon>
        <taxon>Micrococcales</taxon>
        <taxon>Promicromonosporaceae</taxon>
        <taxon>Cellulosimicrobium</taxon>
    </lineage>
</organism>
<keyword evidence="5" id="KW-1185">Reference proteome</keyword>
<dbReference type="PANTHER" id="PTHR30007">
    <property type="entry name" value="PHP DOMAIN PROTEIN"/>
    <property type="match status" value="1"/>
</dbReference>
<feature type="region of interest" description="Disordered" evidence="1">
    <location>
        <begin position="181"/>
        <end position="204"/>
    </location>
</feature>
<proteinExistence type="predicted"/>
<feature type="compositionally biased region" description="Basic and acidic residues" evidence="1">
    <location>
        <begin position="194"/>
        <end position="203"/>
    </location>
</feature>
<geneLocation type="plasmid" evidence="4 5">
    <name>pCPRO01</name>
</geneLocation>
<gene>
    <name evidence="4" type="ORF">FIC82_020130</name>
</gene>
<keyword evidence="4" id="KW-0614">Plasmid</keyword>
<evidence type="ECO:0000256" key="1">
    <source>
        <dbReference type="SAM" id="MobiDB-lite"/>
    </source>
</evidence>